<dbReference type="Proteomes" id="UP000248917">
    <property type="component" value="Unassembled WGS sequence"/>
</dbReference>
<name>A0A326RJV8_9BACT</name>
<reference evidence="1 2" key="1">
    <citation type="submission" date="2018-06" db="EMBL/GenBank/DDBJ databases">
        <title>Genomic Encyclopedia of Archaeal and Bacterial Type Strains, Phase II (KMG-II): from individual species to whole genera.</title>
        <authorList>
            <person name="Goeker M."/>
        </authorList>
    </citation>
    <scope>NUCLEOTIDE SEQUENCE [LARGE SCALE GENOMIC DNA]</scope>
    <source>
        <strain evidence="1 2">T4</strain>
    </source>
</reference>
<dbReference type="EMBL" id="QKTX01000029">
    <property type="protein sequence ID" value="PZV76022.1"/>
    <property type="molecule type" value="Genomic_DNA"/>
</dbReference>
<evidence type="ECO:0000313" key="2">
    <source>
        <dbReference type="Proteomes" id="UP000248917"/>
    </source>
</evidence>
<accession>A0A326RJV8</accession>
<dbReference type="AlphaFoldDB" id="A0A326RJV8"/>
<keyword evidence="2" id="KW-1185">Reference proteome</keyword>
<sequence>MSRNAGTRRTAKIQIFEVFETSKVEERNRASPGCWPKQPGMLRKGLRKMKKDPFFLVAQVGSESKPMDLRGMPKTLFRVGALTTSVDFDGPKRFGPF</sequence>
<evidence type="ECO:0000313" key="1">
    <source>
        <dbReference type="EMBL" id="PZV76022.1"/>
    </source>
</evidence>
<protein>
    <submittedName>
        <fullName evidence="1">Uncharacterized protein</fullName>
    </submittedName>
</protein>
<proteinExistence type="predicted"/>
<organism evidence="1 2">
    <name type="scientific">Algoriphagus aquaeductus</name>
    <dbReference type="NCBI Taxonomy" id="475299"/>
    <lineage>
        <taxon>Bacteria</taxon>
        <taxon>Pseudomonadati</taxon>
        <taxon>Bacteroidota</taxon>
        <taxon>Cytophagia</taxon>
        <taxon>Cytophagales</taxon>
        <taxon>Cyclobacteriaceae</taxon>
        <taxon>Algoriphagus</taxon>
    </lineage>
</organism>
<gene>
    <name evidence="1" type="ORF">CLV31_12918</name>
</gene>
<comment type="caution">
    <text evidence="1">The sequence shown here is derived from an EMBL/GenBank/DDBJ whole genome shotgun (WGS) entry which is preliminary data.</text>
</comment>